<evidence type="ECO:0000256" key="3">
    <source>
        <dbReference type="ARBA" id="ARBA00023172"/>
    </source>
</evidence>
<protein>
    <recommendedName>
        <fullName evidence="6">Tyr recombinase domain-containing protein</fullName>
    </recommendedName>
</protein>
<feature type="non-terminal residue" evidence="7">
    <location>
        <position position="1"/>
    </location>
</feature>
<dbReference type="CDD" id="cd00801">
    <property type="entry name" value="INT_P4_C"/>
    <property type="match status" value="1"/>
</dbReference>
<dbReference type="InterPro" id="IPR050808">
    <property type="entry name" value="Phage_Integrase"/>
</dbReference>
<accession>X0X0W2</accession>
<dbReference type="PROSITE" id="PS51898">
    <property type="entry name" value="TYR_RECOMBINASE"/>
    <property type="match status" value="1"/>
</dbReference>
<dbReference type="GO" id="GO:0003677">
    <property type="term" value="F:DNA binding"/>
    <property type="evidence" value="ECO:0007669"/>
    <property type="project" value="InterPro"/>
</dbReference>
<organism evidence="7">
    <name type="scientific">marine sediment metagenome</name>
    <dbReference type="NCBI Taxonomy" id="412755"/>
    <lineage>
        <taxon>unclassified sequences</taxon>
        <taxon>metagenomes</taxon>
        <taxon>ecological metagenomes</taxon>
    </lineage>
</organism>
<dbReference type="PANTHER" id="PTHR30629:SF2">
    <property type="entry name" value="PROPHAGE INTEGRASE INTS-RELATED"/>
    <property type="match status" value="1"/>
</dbReference>
<keyword evidence="5" id="KW-1160">Virus entry into host cell</keyword>
<comment type="similarity">
    <text evidence="1">Belongs to the 'phage' integrase family.</text>
</comment>
<dbReference type="GO" id="GO:0075713">
    <property type="term" value="P:establishment of integrated proviral latency"/>
    <property type="evidence" value="ECO:0007669"/>
    <property type="project" value="UniProtKB-KW"/>
</dbReference>
<evidence type="ECO:0000313" key="7">
    <source>
        <dbReference type="EMBL" id="GAG29062.1"/>
    </source>
</evidence>
<keyword evidence="2" id="KW-0229">DNA integration</keyword>
<dbReference type="InterPro" id="IPR002104">
    <property type="entry name" value="Integrase_catalytic"/>
</dbReference>
<keyword evidence="4" id="KW-1179">Viral genome integration</keyword>
<name>X0X0W2_9ZZZZ</name>
<dbReference type="GO" id="GO:0006310">
    <property type="term" value="P:DNA recombination"/>
    <property type="evidence" value="ECO:0007669"/>
    <property type="project" value="UniProtKB-KW"/>
</dbReference>
<dbReference type="AlphaFoldDB" id="X0X0W2"/>
<keyword evidence="3" id="KW-0233">DNA recombination</keyword>
<dbReference type="Gene3D" id="1.10.443.10">
    <property type="entry name" value="Intergrase catalytic core"/>
    <property type="match status" value="1"/>
</dbReference>
<evidence type="ECO:0000256" key="5">
    <source>
        <dbReference type="ARBA" id="ARBA00023296"/>
    </source>
</evidence>
<dbReference type="SUPFAM" id="SSF56349">
    <property type="entry name" value="DNA breaking-rejoining enzymes"/>
    <property type="match status" value="1"/>
</dbReference>
<sequence>YNAAVIKLVFHTATRRSEAFGARWKNIDFREKLWTIPTTKAGRKHVIPVSDAAIEILESMRPLSGHSPFVFVGLKGPLTTIQKPLGRIRKNSGVNFTLHDCRRTAATMLGNLDVRSEIISLILNHIPQGPAATRIYERSTKIPQMRIALEKLARHIERVVTDKPTAVIAFPGS</sequence>
<dbReference type="EMBL" id="BARS01045042">
    <property type="protein sequence ID" value="GAG29062.1"/>
    <property type="molecule type" value="Genomic_DNA"/>
</dbReference>
<comment type="caution">
    <text evidence="7">The sequence shown here is derived from an EMBL/GenBank/DDBJ whole genome shotgun (WGS) entry which is preliminary data.</text>
</comment>
<gene>
    <name evidence="7" type="ORF">S01H1_67967</name>
</gene>
<dbReference type="GO" id="GO:0046718">
    <property type="term" value="P:symbiont entry into host cell"/>
    <property type="evidence" value="ECO:0007669"/>
    <property type="project" value="UniProtKB-KW"/>
</dbReference>
<proteinExistence type="inferred from homology"/>
<evidence type="ECO:0000259" key="6">
    <source>
        <dbReference type="PROSITE" id="PS51898"/>
    </source>
</evidence>
<evidence type="ECO:0000256" key="2">
    <source>
        <dbReference type="ARBA" id="ARBA00022908"/>
    </source>
</evidence>
<reference evidence="7" key="1">
    <citation type="journal article" date="2014" name="Front. Microbiol.">
        <title>High frequency of phylogenetically diverse reductive dehalogenase-homologous genes in deep subseafloor sedimentary metagenomes.</title>
        <authorList>
            <person name="Kawai M."/>
            <person name="Futagami T."/>
            <person name="Toyoda A."/>
            <person name="Takaki Y."/>
            <person name="Nishi S."/>
            <person name="Hori S."/>
            <person name="Arai W."/>
            <person name="Tsubouchi T."/>
            <person name="Morono Y."/>
            <person name="Uchiyama I."/>
            <person name="Ito T."/>
            <person name="Fujiyama A."/>
            <person name="Inagaki F."/>
            <person name="Takami H."/>
        </authorList>
    </citation>
    <scope>NUCLEOTIDE SEQUENCE</scope>
    <source>
        <strain evidence="7">Expedition CK06-06</strain>
    </source>
</reference>
<feature type="domain" description="Tyr recombinase" evidence="6">
    <location>
        <begin position="1"/>
        <end position="149"/>
    </location>
</feature>
<dbReference type="GO" id="GO:0044826">
    <property type="term" value="P:viral genome integration into host DNA"/>
    <property type="evidence" value="ECO:0007669"/>
    <property type="project" value="UniProtKB-KW"/>
</dbReference>
<evidence type="ECO:0000256" key="1">
    <source>
        <dbReference type="ARBA" id="ARBA00008857"/>
    </source>
</evidence>
<evidence type="ECO:0000256" key="4">
    <source>
        <dbReference type="ARBA" id="ARBA00023195"/>
    </source>
</evidence>
<dbReference type="InterPro" id="IPR013762">
    <property type="entry name" value="Integrase-like_cat_sf"/>
</dbReference>
<dbReference type="Pfam" id="PF00589">
    <property type="entry name" value="Phage_integrase"/>
    <property type="match status" value="1"/>
</dbReference>
<dbReference type="InterPro" id="IPR011010">
    <property type="entry name" value="DNA_brk_join_enz"/>
</dbReference>
<dbReference type="GO" id="GO:0015074">
    <property type="term" value="P:DNA integration"/>
    <property type="evidence" value="ECO:0007669"/>
    <property type="project" value="UniProtKB-KW"/>
</dbReference>
<dbReference type="PANTHER" id="PTHR30629">
    <property type="entry name" value="PROPHAGE INTEGRASE"/>
    <property type="match status" value="1"/>
</dbReference>